<protein>
    <submittedName>
        <fullName evidence="2">Uncharacterized protein</fullName>
    </submittedName>
</protein>
<dbReference type="EMBL" id="CM017631">
    <property type="protein sequence ID" value="TYH53380.1"/>
    <property type="molecule type" value="Genomic_DNA"/>
</dbReference>
<dbReference type="Proteomes" id="UP000322667">
    <property type="component" value="Chromosome D09"/>
</dbReference>
<proteinExistence type="predicted"/>
<organism evidence="2 3">
    <name type="scientific">Gossypium tomentosum</name>
    <name type="common">Hawaiian cotton</name>
    <name type="synonym">Gossypium sandvicense</name>
    <dbReference type="NCBI Taxonomy" id="34277"/>
    <lineage>
        <taxon>Eukaryota</taxon>
        <taxon>Viridiplantae</taxon>
        <taxon>Streptophyta</taxon>
        <taxon>Embryophyta</taxon>
        <taxon>Tracheophyta</taxon>
        <taxon>Spermatophyta</taxon>
        <taxon>Magnoliopsida</taxon>
        <taxon>eudicotyledons</taxon>
        <taxon>Gunneridae</taxon>
        <taxon>Pentapetalae</taxon>
        <taxon>rosids</taxon>
        <taxon>malvids</taxon>
        <taxon>Malvales</taxon>
        <taxon>Malvaceae</taxon>
        <taxon>Malvoideae</taxon>
        <taxon>Gossypium</taxon>
    </lineage>
</organism>
<gene>
    <name evidence="2" type="ORF">ES332_D09G096700v1</name>
</gene>
<dbReference type="AlphaFoldDB" id="A0A5D2JFE7"/>
<reference evidence="2 3" key="1">
    <citation type="submission" date="2019-07" db="EMBL/GenBank/DDBJ databases">
        <title>WGS assembly of Gossypium tomentosum.</title>
        <authorList>
            <person name="Chen Z.J."/>
            <person name="Sreedasyam A."/>
            <person name="Ando A."/>
            <person name="Song Q."/>
            <person name="De L."/>
            <person name="Hulse-Kemp A."/>
            <person name="Ding M."/>
            <person name="Ye W."/>
            <person name="Kirkbride R."/>
            <person name="Jenkins J."/>
            <person name="Plott C."/>
            <person name="Lovell J."/>
            <person name="Lin Y.-M."/>
            <person name="Vaughn R."/>
            <person name="Liu B."/>
            <person name="Li W."/>
            <person name="Simpson S."/>
            <person name="Scheffler B."/>
            <person name="Saski C."/>
            <person name="Grover C."/>
            <person name="Hu G."/>
            <person name="Conover J."/>
            <person name="Carlson J."/>
            <person name="Shu S."/>
            <person name="Boston L."/>
            <person name="Williams M."/>
            <person name="Peterson D."/>
            <person name="Mcgee K."/>
            <person name="Jones D."/>
            <person name="Wendel J."/>
            <person name="Stelly D."/>
            <person name="Grimwood J."/>
            <person name="Schmutz J."/>
        </authorList>
    </citation>
    <scope>NUCLEOTIDE SEQUENCE [LARGE SCALE GENOMIC DNA]</scope>
    <source>
        <strain evidence="2">7179.01</strain>
    </source>
</reference>
<accession>A0A5D2JFE7</accession>
<feature type="signal peptide" evidence="1">
    <location>
        <begin position="1"/>
        <end position="16"/>
    </location>
</feature>
<evidence type="ECO:0000313" key="3">
    <source>
        <dbReference type="Proteomes" id="UP000322667"/>
    </source>
</evidence>
<keyword evidence="3" id="KW-1185">Reference proteome</keyword>
<name>A0A5D2JFE7_GOSTO</name>
<evidence type="ECO:0000313" key="2">
    <source>
        <dbReference type="EMBL" id="TYH53380.1"/>
    </source>
</evidence>
<keyword evidence="1" id="KW-0732">Signal</keyword>
<evidence type="ECO:0000256" key="1">
    <source>
        <dbReference type="SAM" id="SignalP"/>
    </source>
</evidence>
<feature type="chain" id="PRO_5022781554" evidence="1">
    <location>
        <begin position="17"/>
        <end position="31"/>
    </location>
</feature>
<sequence>MFLMATLLLVSMIVESNEKEEKVEVLFFSVN</sequence>